<dbReference type="InterPro" id="IPR029070">
    <property type="entry name" value="Chitinase_insertion_sf"/>
</dbReference>
<evidence type="ECO:0000256" key="5">
    <source>
        <dbReference type="ARBA" id="ARBA00022729"/>
    </source>
</evidence>
<evidence type="ECO:0000256" key="6">
    <source>
        <dbReference type="ARBA" id="ARBA00023228"/>
    </source>
</evidence>
<evidence type="ECO:0000313" key="11">
    <source>
        <dbReference type="EnsemblMetazoa" id="LLOJ009205-PA"/>
    </source>
</evidence>
<dbReference type="SUPFAM" id="SSF51445">
    <property type="entry name" value="(Trans)glycosidases"/>
    <property type="match status" value="1"/>
</dbReference>
<keyword evidence="5 8" id="KW-0732">Signal</keyword>
<evidence type="ECO:0000313" key="10">
    <source>
        <dbReference type="EMBL" id="AUM84822.1"/>
    </source>
</evidence>
<reference evidence="12" key="1">
    <citation type="submission" date="2012-05" db="EMBL/GenBank/DDBJ databases">
        <title>Whole Genome Assembly of Lutzomyia longipalpis.</title>
        <authorList>
            <person name="Richards S."/>
            <person name="Qu C."/>
            <person name="Dillon R."/>
            <person name="Worley K."/>
            <person name="Scherer S."/>
            <person name="Batterton M."/>
            <person name="Taylor A."/>
            <person name="Hawes A."/>
            <person name="Hernandez B."/>
            <person name="Kovar C."/>
            <person name="Mandapat C."/>
            <person name="Pham C."/>
            <person name="Qu C."/>
            <person name="Jing C."/>
            <person name="Bess C."/>
            <person name="Bandaranaike D."/>
            <person name="Ngo D."/>
            <person name="Ongeri F."/>
            <person name="Arias F."/>
            <person name="Lara F."/>
            <person name="Weissenberger G."/>
            <person name="Kamau G."/>
            <person name="Han H."/>
            <person name="Shen H."/>
            <person name="Dinh H."/>
            <person name="Khalil I."/>
            <person name="Jones J."/>
            <person name="Shafer J."/>
            <person name="Jayaseelan J."/>
            <person name="Quiroz J."/>
            <person name="Blankenburg K."/>
            <person name="Nguyen L."/>
            <person name="Jackson L."/>
            <person name="Francisco L."/>
            <person name="Tang L.-Y."/>
            <person name="Pu L.-L."/>
            <person name="Perales L."/>
            <person name="Lorensuhewa L."/>
            <person name="Munidasa M."/>
            <person name="Coyle M."/>
            <person name="Taylor M."/>
            <person name="Puazo M."/>
            <person name="Firestine M."/>
            <person name="Scheel M."/>
            <person name="Javaid M."/>
            <person name="Wang M."/>
            <person name="Li M."/>
            <person name="Tabassum N."/>
            <person name="Saada N."/>
            <person name="Osuji N."/>
            <person name="Aqrawi P."/>
            <person name="Fu Q."/>
            <person name="Thornton R."/>
            <person name="Raj R."/>
            <person name="Goodspeed R."/>
            <person name="Mata R."/>
            <person name="Najjar R."/>
            <person name="Gubbala S."/>
            <person name="Lee S."/>
            <person name="Denson S."/>
            <person name="Patil S."/>
            <person name="Macmil S."/>
            <person name="Qi S."/>
            <person name="Matskevitch T."/>
            <person name="Palculict T."/>
            <person name="Mathew T."/>
            <person name="Vee V."/>
            <person name="Velamala V."/>
            <person name="Korchina V."/>
            <person name="Cai W."/>
            <person name="Liu W."/>
            <person name="Dai W."/>
            <person name="Zou X."/>
            <person name="Zhu Y."/>
            <person name="Zhang Y."/>
            <person name="Wu Y.-Q."/>
            <person name="Xin Y."/>
            <person name="Nazarath L."/>
            <person name="Kovar C."/>
            <person name="Han Y."/>
            <person name="Muzny D."/>
            <person name="Gibbs R."/>
        </authorList>
    </citation>
    <scope>NUCLEOTIDE SEQUENCE [LARGE SCALE GENOMIC DNA]</scope>
    <source>
        <strain evidence="12">Jacobina</strain>
    </source>
</reference>
<evidence type="ECO:0000256" key="7">
    <source>
        <dbReference type="ARBA" id="ARBA00040976"/>
    </source>
</evidence>
<evidence type="ECO:0000256" key="1">
    <source>
        <dbReference type="ARBA" id="ARBA00004371"/>
    </source>
</evidence>
<keyword evidence="6" id="KW-0458">Lysosome</keyword>
<dbReference type="InterPro" id="IPR011583">
    <property type="entry name" value="Chitinase_II/V-like_cat"/>
</dbReference>
<dbReference type="PANTHER" id="PTHR46066">
    <property type="entry name" value="CHITINASE DOMAIN-CONTAINING PROTEIN 1 FAMILY MEMBER"/>
    <property type="match status" value="1"/>
</dbReference>
<keyword evidence="12" id="KW-1185">Reference proteome</keyword>
<dbReference type="GO" id="GO:0008061">
    <property type="term" value="F:chitin binding"/>
    <property type="evidence" value="ECO:0007669"/>
    <property type="project" value="InterPro"/>
</dbReference>
<dbReference type="GO" id="GO:0005975">
    <property type="term" value="P:carbohydrate metabolic process"/>
    <property type="evidence" value="ECO:0007669"/>
    <property type="project" value="InterPro"/>
</dbReference>
<dbReference type="InterPro" id="IPR001223">
    <property type="entry name" value="Glyco_hydro18_cat"/>
</dbReference>
<evidence type="ECO:0000256" key="8">
    <source>
        <dbReference type="SAM" id="SignalP"/>
    </source>
</evidence>
<evidence type="ECO:0000256" key="2">
    <source>
        <dbReference type="ARBA" id="ARBA00004613"/>
    </source>
</evidence>
<dbReference type="Gene3D" id="3.10.50.10">
    <property type="match status" value="1"/>
</dbReference>
<dbReference type="EnsemblMetazoa" id="LLOJ009205-RA">
    <property type="protein sequence ID" value="LLOJ009205-PA"/>
    <property type="gene ID" value="LLOJ009205"/>
</dbReference>
<evidence type="ECO:0000313" key="12">
    <source>
        <dbReference type="Proteomes" id="UP000092461"/>
    </source>
</evidence>
<dbReference type="VEuPathDB" id="VectorBase:LLOJ009205"/>
<dbReference type="FunFam" id="3.20.20.80:FF:000028">
    <property type="entry name" value="Chitinase domain-containing protein 1"/>
    <property type="match status" value="1"/>
</dbReference>
<dbReference type="Gene3D" id="3.20.20.80">
    <property type="entry name" value="Glycosidases"/>
    <property type="match status" value="1"/>
</dbReference>
<dbReference type="VEuPathDB" id="VectorBase:LLONM1_011287"/>
<dbReference type="InterPro" id="IPR017853">
    <property type="entry name" value="GH"/>
</dbReference>
<dbReference type="PANTHER" id="PTHR46066:SF2">
    <property type="entry name" value="CHITINASE DOMAIN-CONTAINING PROTEIN 1"/>
    <property type="match status" value="1"/>
</dbReference>
<dbReference type="SMART" id="SM00636">
    <property type="entry name" value="Glyco_18"/>
    <property type="match status" value="1"/>
</dbReference>
<dbReference type="GO" id="GO:0070492">
    <property type="term" value="F:oligosaccharide binding"/>
    <property type="evidence" value="ECO:0007669"/>
    <property type="project" value="TreeGrafter"/>
</dbReference>
<reference evidence="11" key="3">
    <citation type="submission" date="2021-01" db="UniProtKB">
        <authorList>
            <consortium name="EnsemblMetazoa"/>
        </authorList>
    </citation>
    <scope>IDENTIFICATION</scope>
    <source>
        <strain evidence="11">Jacobina</strain>
    </source>
</reference>
<feature type="chain" id="PRO_5014535448" description="Chitinase domain-containing protein 1" evidence="8">
    <location>
        <begin position="20"/>
        <end position="392"/>
    </location>
</feature>
<comment type="subcellular location">
    <subcellularLocation>
        <location evidence="1">Lysosome</location>
    </subcellularLocation>
    <subcellularLocation>
        <location evidence="2">Secreted</location>
    </subcellularLocation>
</comment>
<evidence type="ECO:0000259" key="9">
    <source>
        <dbReference type="PROSITE" id="PS51910"/>
    </source>
</evidence>
<dbReference type="FunFam" id="3.10.50.10:FF:000002">
    <property type="entry name" value="Chitinase domain-containing protein 1"/>
    <property type="match status" value="1"/>
</dbReference>
<protein>
    <recommendedName>
        <fullName evidence="7">Chitinase domain-containing protein 1</fullName>
    </recommendedName>
</protein>
<dbReference type="EMBL" id="AJWK01031590">
    <property type="status" value="NOT_ANNOTATED_CDS"/>
    <property type="molecule type" value="Genomic_DNA"/>
</dbReference>
<sequence length="392" mass="45460">MRLDIELIVILSLISIASGTLSPSKGQKGSKNAELKVRKGPIDTTREHLIREEPSAKEILVENGAYYRNTSLRNFKGTVLGYVTPWNNYGYDIAKTFSPKFDVIAPIWLQILRKGDKQYELAGMHDVDEQWMKDVKRNSGFKTKITPRVLFDKFKDEDFSKLLSYPEERKIVSRIILNACDTYRFDGIVLEVWATLALRMDDPFLYDLVIDISKPLLEQKKLVYMAIPPRRDHLYDLFTQENFDYLFDYVSGYCVMAYDYSNAQRPGPNAPIKWVRDTVEFFCPSTSPNYREKRKKILLGLNMYGNDFTPEGGGPIVGHEYLRLLKYVKGRLQHDEKDAENFFEVKTPTGRHIVFYPTLYSIKKRIELAQELGTGLSLWELGQGLDYFYDLL</sequence>
<dbReference type="EMBL" id="KY274437">
    <property type="protein sequence ID" value="AUM84822.1"/>
    <property type="molecule type" value="mRNA"/>
</dbReference>
<comment type="similarity">
    <text evidence="3">Belongs to the glycosyl hydrolase 18 family.</text>
</comment>
<feature type="signal peptide" evidence="8">
    <location>
        <begin position="1"/>
        <end position="19"/>
    </location>
</feature>
<organism evidence="11 12">
    <name type="scientific">Lutzomyia longipalpis</name>
    <name type="common">Sand fly</name>
    <dbReference type="NCBI Taxonomy" id="7200"/>
    <lineage>
        <taxon>Eukaryota</taxon>
        <taxon>Metazoa</taxon>
        <taxon>Ecdysozoa</taxon>
        <taxon>Arthropoda</taxon>
        <taxon>Hexapoda</taxon>
        <taxon>Insecta</taxon>
        <taxon>Pterygota</taxon>
        <taxon>Neoptera</taxon>
        <taxon>Endopterygota</taxon>
        <taxon>Diptera</taxon>
        <taxon>Nematocera</taxon>
        <taxon>Psychodoidea</taxon>
        <taxon>Psychodidae</taxon>
        <taxon>Lutzomyia</taxon>
        <taxon>Lutzomyia</taxon>
    </lineage>
</organism>
<dbReference type="GO" id="GO:0012505">
    <property type="term" value="C:endomembrane system"/>
    <property type="evidence" value="ECO:0007669"/>
    <property type="project" value="TreeGrafter"/>
</dbReference>
<accession>A0A1B0CW20</accession>
<dbReference type="AlphaFoldDB" id="A0A1B0CW20"/>
<reference evidence="10" key="2">
    <citation type="journal article" date="2018" name="Mem. Inst. Oswaldo Cruz">
        <title>Alternative splicing originates different domain structure organization of Lutzomyia longipalpis chitinases.</title>
        <authorList>
            <person name="Ortigao-Farias J.R."/>
            <person name="Di-Blasi T."/>
            <person name="Telleria E.L."/>
            <person name="Andorinho A.C."/>
            <person name="Lemos-Silva T."/>
            <person name="Ramalho-Ortigao M."/>
            <person name="Tempone A.J."/>
            <person name="Traub-Cseko Y.M."/>
        </authorList>
    </citation>
    <scope>NUCLEOTIDE SEQUENCE</scope>
</reference>
<feature type="domain" description="GH18" evidence="9">
    <location>
        <begin position="77"/>
        <end position="392"/>
    </location>
</feature>
<evidence type="ECO:0000256" key="4">
    <source>
        <dbReference type="ARBA" id="ARBA00022525"/>
    </source>
</evidence>
<dbReference type="PROSITE" id="PS51910">
    <property type="entry name" value="GH18_2"/>
    <property type="match status" value="1"/>
</dbReference>
<dbReference type="CDD" id="cd02876">
    <property type="entry name" value="GH18_SI-CLP"/>
    <property type="match status" value="1"/>
</dbReference>
<proteinExistence type="evidence at transcript level"/>
<dbReference type="GO" id="GO:0005576">
    <property type="term" value="C:extracellular region"/>
    <property type="evidence" value="ECO:0007669"/>
    <property type="project" value="UniProtKB-SubCell"/>
</dbReference>
<evidence type="ECO:0000256" key="3">
    <source>
        <dbReference type="ARBA" id="ARBA00009336"/>
    </source>
</evidence>
<name>A0A1B0CW20_LUTLO</name>
<dbReference type="Pfam" id="PF00704">
    <property type="entry name" value="Glyco_hydro_18"/>
    <property type="match status" value="1"/>
</dbReference>
<dbReference type="GO" id="GO:0005764">
    <property type="term" value="C:lysosome"/>
    <property type="evidence" value="ECO:0007669"/>
    <property type="project" value="UniProtKB-SubCell"/>
</dbReference>
<dbReference type="Proteomes" id="UP000092461">
    <property type="component" value="Unassembled WGS sequence"/>
</dbReference>
<keyword evidence="4" id="KW-0964">Secreted</keyword>